<evidence type="ECO:0000313" key="1">
    <source>
        <dbReference type="EMBL" id="KAK4672494.1"/>
    </source>
</evidence>
<dbReference type="GeneID" id="87925020"/>
<comment type="caution">
    <text evidence="1">The sequence shown here is derived from an EMBL/GenBank/DDBJ whole genome shotgun (WGS) entry which is preliminary data.</text>
</comment>
<sequence length="60" mass="6378">MQNPAAFGSPSEVHHLNIANSWFPSGLDQFQVDAHVQLGQTFPTSLPSVGFTHGLSGDLS</sequence>
<dbReference type="Proteomes" id="UP001326199">
    <property type="component" value="Unassembled WGS sequence"/>
</dbReference>
<reference evidence="1 2" key="1">
    <citation type="journal article" date="2023" name="bioRxiv">
        <title>High-quality genome assemblies of four members of thePodospora anserinaspecies complex.</title>
        <authorList>
            <person name="Ament-Velasquez S.L."/>
            <person name="Vogan A.A."/>
            <person name="Wallerman O."/>
            <person name="Hartmann F."/>
            <person name="Gautier V."/>
            <person name="Silar P."/>
            <person name="Giraud T."/>
            <person name="Johannesson H."/>
        </authorList>
    </citation>
    <scope>NUCLEOTIDE SEQUENCE [LARGE SCALE GENOMIC DNA]</scope>
    <source>
        <strain evidence="1 2">CBS 411.78</strain>
    </source>
</reference>
<accession>A0ABR0HWZ2</accession>
<name>A0ABR0HWZ2_9PEZI</name>
<dbReference type="EMBL" id="JAFFHB010000001">
    <property type="protein sequence ID" value="KAK4672494.1"/>
    <property type="molecule type" value="Genomic_DNA"/>
</dbReference>
<dbReference type="RefSeq" id="XP_062769816.1">
    <property type="nucleotide sequence ID" value="XM_062905100.1"/>
</dbReference>
<protein>
    <submittedName>
        <fullName evidence="1">Uncharacterized protein</fullName>
    </submittedName>
</protein>
<evidence type="ECO:0000313" key="2">
    <source>
        <dbReference type="Proteomes" id="UP001326199"/>
    </source>
</evidence>
<proteinExistence type="predicted"/>
<gene>
    <name evidence="1" type="ORF">QC763_0004430</name>
</gene>
<organism evidence="1 2">
    <name type="scientific">Podospora pseudopauciseta</name>
    <dbReference type="NCBI Taxonomy" id="2093780"/>
    <lineage>
        <taxon>Eukaryota</taxon>
        <taxon>Fungi</taxon>
        <taxon>Dikarya</taxon>
        <taxon>Ascomycota</taxon>
        <taxon>Pezizomycotina</taxon>
        <taxon>Sordariomycetes</taxon>
        <taxon>Sordariomycetidae</taxon>
        <taxon>Sordariales</taxon>
        <taxon>Podosporaceae</taxon>
        <taxon>Podospora</taxon>
    </lineage>
</organism>
<keyword evidence="2" id="KW-1185">Reference proteome</keyword>